<accession>H8IAY6</accession>
<dbReference type="Pfam" id="PF12679">
    <property type="entry name" value="ABC2_membrane_2"/>
    <property type="match status" value="1"/>
</dbReference>
<keyword evidence="1" id="KW-0812">Transmembrane</keyword>
<evidence type="ECO:0000256" key="1">
    <source>
        <dbReference type="SAM" id="Phobius"/>
    </source>
</evidence>
<name>H8IAY6_METCZ</name>
<evidence type="ECO:0000313" key="3">
    <source>
        <dbReference type="Proteomes" id="UP000005233"/>
    </source>
</evidence>
<keyword evidence="3" id="KW-1185">Reference proteome</keyword>
<dbReference type="GO" id="GO:0005886">
    <property type="term" value="C:plasma membrane"/>
    <property type="evidence" value="ECO:0007669"/>
    <property type="project" value="UniProtKB-SubCell"/>
</dbReference>
<feature type="transmembrane region" description="Helical" evidence="1">
    <location>
        <begin position="76"/>
        <end position="102"/>
    </location>
</feature>
<feature type="transmembrane region" description="Helical" evidence="1">
    <location>
        <begin position="22"/>
        <end position="48"/>
    </location>
</feature>
<keyword evidence="1" id="KW-0472">Membrane</keyword>
<feature type="transmembrane region" description="Helical" evidence="1">
    <location>
        <begin position="204"/>
        <end position="226"/>
    </location>
</feature>
<dbReference type="PANTHER" id="PTHR43471">
    <property type="entry name" value="ABC TRANSPORTER PERMEASE"/>
    <property type="match status" value="1"/>
</dbReference>
<dbReference type="eggNOG" id="arCOG01470">
    <property type="taxonomic scope" value="Archaea"/>
</dbReference>
<feature type="transmembrane region" description="Helical" evidence="1">
    <location>
        <begin position="131"/>
        <end position="154"/>
    </location>
</feature>
<keyword evidence="1" id="KW-1133">Transmembrane helix</keyword>
<dbReference type="KEGG" id="mez:Mtc_2261"/>
<gene>
    <name evidence="2" type="ordered locus">Mtc_2261</name>
</gene>
<dbReference type="OrthoDB" id="37107at2157"/>
<dbReference type="RefSeq" id="WP_014406827.1">
    <property type="nucleotide sequence ID" value="NC_017034.1"/>
</dbReference>
<dbReference type="AlphaFoldDB" id="H8IAY6"/>
<feature type="transmembrane region" description="Helical" evidence="1">
    <location>
        <begin position="166"/>
        <end position="192"/>
    </location>
</feature>
<dbReference type="Proteomes" id="UP000005233">
    <property type="component" value="Chromosome"/>
</dbReference>
<protein>
    <submittedName>
        <fullName evidence="2">ABC-2 type transporter</fullName>
    </submittedName>
</protein>
<dbReference type="PANTHER" id="PTHR43471:SF1">
    <property type="entry name" value="ABC TRANSPORTER PERMEASE PROTEIN NOSY-RELATED"/>
    <property type="match status" value="1"/>
</dbReference>
<reference evidence="2 3" key="1">
    <citation type="journal article" date="2012" name="J. Bacteriol.">
        <title>Complete genome sequence of a thermophilic methanogen, Methanocella conradii HZ254, isolated from Chinese rice field soil.</title>
        <authorList>
            <person name="Lu Z."/>
            <person name="Lu Y."/>
        </authorList>
    </citation>
    <scope>NUCLEOTIDE SEQUENCE [LARGE SCALE GENOMIC DNA]</scope>
    <source>
        <strain evidence="3">DSM 24694 / JCM 17849 / CGMCC 1.5162 / HZ254</strain>
    </source>
</reference>
<proteinExistence type="predicted"/>
<dbReference type="STRING" id="1041930.Mtc_2261"/>
<sequence>MSIDKVNAIIGKEFDEIMKNKYILGSLVAVPLLFSLLLPASLIAPAVFYPEAYLDANETSYIATALGKSQEALISFFMNAVIPFFMMLPAILPTIVASYSIIGEKKNRTLEPLLAAPVSVYDILAGKALSAIIPALAATWISAILFCVITGAITYTGLHRIIFPDIAVWLLGMLVLAPLLAFMGIMIAIIVSSRVNDPRVAQQISAVLVVPIMSLFIGQMAGFVLIDLKVMVGAAMLILALDAVVLILGKSMFDREEILTRWK</sequence>
<organism evidence="2 3">
    <name type="scientific">Methanocella conradii (strain DSM 24694 / JCM 17849 / CGMCC 1.5162 / HZ254)</name>
    <dbReference type="NCBI Taxonomy" id="1041930"/>
    <lineage>
        <taxon>Archaea</taxon>
        <taxon>Methanobacteriati</taxon>
        <taxon>Methanobacteriota</taxon>
        <taxon>Stenosarchaea group</taxon>
        <taxon>Methanomicrobia</taxon>
        <taxon>Methanocellales</taxon>
        <taxon>Methanocellaceae</taxon>
        <taxon>Methanocella</taxon>
    </lineage>
</organism>
<dbReference type="HOGENOM" id="CLU_091276_0_0_2"/>
<dbReference type="GO" id="GO:0140359">
    <property type="term" value="F:ABC-type transporter activity"/>
    <property type="evidence" value="ECO:0007669"/>
    <property type="project" value="InterPro"/>
</dbReference>
<evidence type="ECO:0000313" key="2">
    <source>
        <dbReference type="EMBL" id="AFD00996.1"/>
    </source>
</evidence>
<feature type="transmembrane region" description="Helical" evidence="1">
    <location>
        <begin position="232"/>
        <end position="253"/>
    </location>
</feature>
<dbReference type="GeneID" id="11972426"/>
<dbReference type="EMBL" id="CP003243">
    <property type="protein sequence ID" value="AFD00996.1"/>
    <property type="molecule type" value="Genomic_DNA"/>
</dbReference>